<dbReference type="EMBL" id="JADFTS010000006">
    <property type="protein sequence ID" value="KAF9603505.1"/>
    <property type="molecule type" value="Genomic_DNA"/>
</dbReference>
<proteinExistence type="predicted"/>
<reference evidence="1 2" key="1">
    <citation type="submission" date="2020-10" db="EMBL/GenBank/DDBJ databases">
        <title>The Coptis chinensis genome and diversification of protoberbering-type alkaloids.</title>
        <authorList>
            <person name="Wang B."/>
            <person name="Shu S."/>
            <person name="Song C."/>
            <person name="Liu Y."/>
        </authorList>
    </citation>
    <scope>NUCLEOTIDE SEQUENCE [LARGE SCALE GENOMIC DNA]</scope>
    <source>
        <strain evidence="1">HL-2020</strain>
        <tissue evidence="1">Leaf</tissue>
    </source>
</reference>
<comment type="caution">
    <text evidence="1">The sequence shown here is derived from an EMBL/GenBank/DDBJ whole genome shotgun (WGS) entry which is preliminary data.</text>
</comment>
<evidence type="ECO:0000313" key="1">
    <source>
        <dbReference type="EMBL" id="KAF9603505.1"/>
    </source>
</evidence>
<name>A0A835LQB9_9MAGN</name>
<evidence type="ECO:0000313" key="2">
    <source>
        <dbReference type="Proteomes" id="UP000631114"/>
    </source>
</evidence>
<organism evidence="1 2">
    <name type="scientific">Coptis chinensis</name>
    <dbReference type="NCBI Taxonomy" id="261450"/>
    <lineage>
        <taxon>Eukaryota</taxon>
        <taxon>Viridiplantae</taxon>
        <taxon>Streptophyta</taxon>
        <taxon>Embryophyta</taxon>
        <taxon>Tracheophyta</taxon>
        <taxon>Spermatophyta</taxon>
        <taxon>Magnoliopsida</taxon>
        <taxon>Ranunculales</taxon>
        <taxon>Ranunculaceae</taxon>
        <taxon>Coptidoideae</taxon>
        <taxon>Coptis</taxon>
    </lineage>
</organism>
<gene>
    <name evidence="1" type="ORF">IFM89_036778</name>
</gene>
<protein>
    <submittedName>
        <fullName evidence="1">Uncharacterized protein</fullName>
    </submittedName>
</protein>
<feature type="non-terminal residue" evidence="1">
    <location>
        <position position="91"/>
    </location>
</feature>
<dbReference type="Proteomes" id="UP000631114">
    <property type="component" value="Unassembled WGS sequence"/>
</dbReference>
<dbReference type="AlphaFoldDB" id="A0A835LQB9"/>
<accession>A0A835LQB9</accession>
<keyword evidence="2" id="KW-1185">Reference proteome</keyword>
<sequence length="91" mass="10372">FLEMRRVRKEKMHEETESRNIRLGKGKFNFNVLENLEVQENKPPFSAVLQVPACQMGTNLQIALTPYVSQAGPFSGFQGSYKRITVPSEKV</sequence>